<reference evidence="2" key="1">
    <citation type="submission" date="2021-04" db="EMBL/GenBank/DDBJ databases">
        <title>Genomic analysis of electroactive and textile dye degrading Bacillus circulans strain: DC10 isolated from constructed wetland-microbial fuel cells treating textile dye wastewaters.</title>
        <authorList>
            <person name="Patel D.U."/>
            <person name="Desai C.R."/>
        </authorList>
    </citation>
    <scope>NUCLEOTIDE SEQUENCE</scope>
    <source>
        <strain evidence="2">DC10</strain>
    </source>
</reference>
<accession>A0A941GI51</accession>
<keyword evidence="1" id="KW-1133">Transmembrane helix</keyword>
<name>A0A941GI51_NIACI</name>
<evidence type="ECO:0000313" key="2">
    <source>
        <dbReference type="EMBL" id="MBR8670759.1"/>
    </source>
</evidence>
<evidence type="ECO:0000256" key="1">
    <source>
        <dbReference type="SAM" id="Phobius"/>
    </source>
</evidence>
<proteinExistence type="predicted"/>
<keyword evidence="1" id="KW-0812">Transmembrane</keyword>
<dbReference type="EMBL" id="JAGTPX010000015">
    <property type="protein sequence ID" value="MBR8670759.1"/>
    <property type="molecule type" value="Genomic_DNA"/>
</dbReference>
<organism evidence="2">
    <name type="scientific">Niallia circulans</name>
    <name type="common">Bacillus circulans</name>
    <dbReference type="NCBI Taxonomy" id="1397"/>
    <lineage>
        <taxon>Bacteria</taxon>
        <taxon>Bacillati</taxon>
        <taxon>Bacillota</taxon>
        <taxon>Bacilli</taxon>
        <taxon>Bacillales</taxon>
        <taxon>Bacillaceae</taxon>
        <taxon>Niallia</taxon>
    </lineage>
</organism>
<sequence length="133" mass="14291">MSNSQINKKFNWGFIATLSFIALIRPVMSMLGISEAIGKPVASITATIIISLVWIIAVVFRQEPQPIKTLIFVGIGYGILAIVISGIFSPILTGHLQGPLTNPFAIISVLMTNAIWGVITGIIAYAVLKIKRG</sequence>
<gene>
    <name evidence="2" type="ORF">KD144_14545</name>
</gene>
<protein>
    <submittedName>
        <fullName evidence="2">Uncharacterized protein</fullName>
    </submittedName>
</protein>
<feature type="transmembrane region" description="Helical" evidence="1">
    <location>
        <begin position="12"/>
        <end position="34"/>
    </location>
</feature>
<feature type="transmembrane region" description="Helical" evidence="1">
    <location>
        <begin position="104"/>
        <end position="128"/>
    </location>
</feature>
<dbReference type="AlphaFoldDB" id="A0A941GI51"/>
<feature type="transmembrane region" description="Helical" evidence="1">
    <location>
        <begin position="72"/>
        <end position="92"/>
    </location>
</feature>
<feature type="transmembrane region" description="Helical" evidence="1">
    <location>
        <begin position="40"/>
        <end position="60"/>
    </location>
</feature>
<comment type="caution">
    <text evidence="2">The sequence shown here is derived from an EMBL/GenBank/DDBJ whole genome shotgun (WGS) entry which is preliminary data.</text>
</comment>
<keyword evidence="1" id="KW-0472">Membrane</keyword>
<dbReference type="RefSeq" id="WP_212119702.1">
    <property type="nucleotide sequence ID" value="NZ_JAGTPX020000006.1"/>
</dbReference>